<evidence type="ECO:0000313" key="1">
    <source>
        <dbReference type="EMBL" id="ETL45763.1"/>
    </source>
</evidence>
<dbReference type="Proteomes" id="UP000053864">
    <property type="component" value="Unassembled WGS sequence"/>
</dbReference>
<evidence type="ECO:0000313" key="2">
    <source>
        <dbReference type="Proteomes" id="UP000053864"/>
    </source>
</evidence>
<accession>W2JJJ4</accession>
<sequence>ITLRSAHRRRFAVTASPAVARQAQHLPVDCYSGRKRQKVFAYPASDPQQ</sequence>
<protein>
    <submittedName>
        <fullName evidence="1">Uncharacterized protein</fullName>
    </submittedName>
</protein>
<dbReference type="AlphaFoldDB" id="W2JJJ4"/>
<reference evidence="1 2" key="1">
    <citation type="submission" date="2013-11" db="EMBL/GenBank/DDBJ databases">
        <title>The Genome Sequence of Phytophthora parasitica CJ05E6.</title>
        <authorList>
            <consortium name="The Broad Institute Genomics Platform"/>
            <person name="Russ C."/>
            <person name="Tyler B."/>
            <person name="Panabieres F."/>
            <person name="Shan W."/>
            <person name="Tripathy S."/>
            <person name="Grunwald N."/>
            <person name="Machado M."/>
            <person name="Johnson C.S."/>
            <person name="Arredondo F."/>
            <person name="Hong C."/>
            <person name="Coffey M."/>
            <person name="Young S.K."/>
            <person name="Zeng Q."/>
            <person name="Gargeya S."/>
            <person name="Fitzgerald M."/>
            <person name="Abouelleil A."/>
            <person name="Alvarado L."/>
            <person name="Chapman S.B."/>
            <person name="Gainer-Dewar J."/>
            <person name="Goldberg J."/>
            <person name="Griggs A."/>
            <person name="Gujja S."/>
            <person name="Hansen M."/>
            <person name="Howarth C."/>
            <person name="Imamovic A."/>
            <person name="Ireland A."/>
            <person name="Larimer J."/>
            <person name="McCowan C."/>
            <person name="Murphy C."/>
            <person name="Pearson M."/>
            <person name="Poon T.W."/>
            <person name="Priest M."/>
            <person name="Roberts A."/>
            <person name="Saif S."/>
            <person name="Shea T."/>
            <person name="Sykes S."/>
            <person name="Wortman J."/>
            <person name="Nusbaum C."/>
            <person name="Birren B."/>
        </authorList>
    </citation>
    <scope>NUCLEOTIDE SEQUENCE [LARGE SCALE GENOMIC DNA]</scope>
    <source>
        <strain evidence="1 2">CJ05E6</strain>
    </source>
</reference>
<organism evidence="1 2">
    <name type="scientific">Phytophthora nicotianae</name>
    <name type="common">Potato buckeye rot agent</name>
    <name type="synonym">Phytophthora parasitica</name>
    <dbReference type="NCBI Taxonomy" id="4792"/>
    <lineage>
        <taxon>Eukaryota</taxon>
        <taxon>Sar</taxon>
        <taxon>Stramenopiles</taxon>
        <taxon>Oomycota</taxon>
        <taxon>Peronosporomycetes</taxon>
        <taxon>Peronosporales</taxon>
        <taxon>Peronosporaceae</taxon>
        <taxon>Phytophthora</taxon>
    </lineage>
</organism>
<gene>
    <name evidence="1" type="ORF">L916_04210</name>
</gene>
<dbReference type="EMBL" id="KI671694">
    <property type="protein sequence ID" value="ETL45763.1"/>
    <property type="molecule type" value="Genomic_DNA"/>
</dbReference>
<proteinExistence type="predicted"/>
<feature type="non-terminal residue" evidence="1">
    <location>
        <position position="1"/>
    </location>
</feature>
<name>W2JJJ4_PHYNI</name>